<gene>
    <name evidence="2" type="ORF">PR001_g32974</name>
</gene>
<evidence type="ECO:0000313" key="3">
    <source>
        <dbReference type="Proteomes" id="UP000429607"/>
    </source>
</evidence>
<accession>A0A6A3G8H6</accession>
<dbReference type="EMBL" id="QXFV01010886">
    <property type="protein sequence ID" value="KAE8953203.1"/>
    <property type="molecule type" value="Genomic_DNA"/>
</dbReference>
<sequence>MPTRKAPALAALGQASSSTQPQFSTYESSQRSDRGPHGPCYHPASATPGLRDIIADGTPVESHRVC</sequence>
<organism evidence="2 3">
    <name type="scientific">Phytophthora rubi</name>
    <dbReference type="NCBI Taxonomy" id="129364"/>
    <lineage>
        <taxon>Eukaryota</taxon>
        <taxon>Sar</taxon>
        <taxon>Stramenopiles</taxon>
        <taxon>Oomycota</taxon>
        <taxon>Peronosporomycetes</taxon>
        <taxon>Peronosporales</taxon>
        <taxon>Peronosporaceae</taxon>
        <taxon>Phytophthora</taxon>
    </lineage>
</organism>
<evidence type="ECO:0000313" key="2">
    <source>
        <dbReference type="EMBL" id="KAE8953203.1"/>
    </source>
</evidence>
<feature type="compositionally biased region" description="Polar residues" evidence="1">
    <location>
        <begin position="14"/>
        <end position="29"/>
    </location>
</feature>
<dbReference type="Proteomes" id="UP000429607">
    <property type="component" value="Unassembled WGS sequence"/>
</dbReference>
<feature type="region of interest" description="Disordered" evidence="1">
    <location>
        <begin position="1"/>
        <end position="52"/>
    </location>
</feature>
<reference evidence="2 3" key="1">
    <citation type="submission" date="2018-09" db="EMBL/GenBank/DDBJ databases">
        <title>Genomic investigation of the strawberry pathogen Phytophthora fragariae indicates pathogenicity is determined by transcriptional variation in three key races.</title>
        <authorList>
            <person name="Adams T.M."/>
            <person name="Armitage A.D."/>
            <person name="Sobczyk M.K."/>
            <person name="Bates H.J."/>
            <person name="Dunwell J.M."/>
            <person name="Nellist C.F."/>
            <person name="Harrison R.J."/>
        </authorList>
    </citation>
    <scope>NUCLEOTIDE SEQUENCE [LARGE SCALE GENOMIC DNA]</scope>
    <source>
        <strain evidence="2 3">SCRP249</strain>
    </source>
</reference>
<evidence type="ECO:0000256" key="1">
    <source>
        <dbReference type="SAM" id="MobiDB-lite"/>
    </source>
</evidence>
<dbReference type="AlphaFoldDB" id="A0A6A3G8H6"/>
<comment type="caution">
    <text evidence="2">The sequence shown here is derived from an EMBL/GenBank/DDBJ whole genome shotgun (WGS) entry which is preliminary data.</text>
</comment>
<name>A0A6A3G8H6_9STRA</name>
<protein>
    <submittedName>
        <fullName evidence="2">Uncharacterized protein</fullName>
    </submittedName>
</protein>
<proteinExistence type="predicted"/>